<evidence type="ECO:0000256" key="3">
    <source>
        <dbReference type="ARBA" id="ARBA00022651"/>
    </source>
</evidence>
<dbReference type="InterPro" id="IPR001000">
    <property type="entry name" value="GH10_dom"/>
</dbReference>
<dbReference type="SUPFAM" id="SSF51445">
    <property type="entry name" value="(Trans)glycosidases"/>
    <property type="match status" value="1"/>
</dbReference>
<evidence type="ECO:0000256" key="6">
    <source>
        <dbReference type="ARBA" id="ARBA00023277"/>
    </source>
</evidence>
<evidence type="ECO:0000313" key="12">
    <source>
        <dbReference type="EMBL" id="MBD2778386.1"/>
    </source>
</evidence>
<dbReference type="AlphaFoldDB" id="A0A8J6XV82"/>
<feature type="domain" description="GH10" evidence="11">
    <location>
        <begin position="48"/>
        <end position="376"/>
    </location>
</feature>
<dbReference type="EC" id="3.2.1.8" evidence="10"/>
<dbReference type="PROSITE" id="PS00591">
    <property type="entry name" value="GH10_1"/>
    <property type="match status" value="1"/>
</dbReference>
<evidence type="ECO:0000256" key="9">
    <source>
        <dbReference type="PROSITE-ProRule" id="PRU10061"/>
    </source>
</evidence>
<comment type="catalytic activity">
    <reaction evidence="1 10">
        <text>Endohydrolysis of (1-&gt;4)-beta-D-xylosidic linkages in xylans.</text>
        <dbReference type="EC" id="3.2.1.8"/>
    </reaction>
</comment>
<dbReference type="PRINTS" id="PR00134">
    <property type="entry name" value="GLHYDRLASE10"/>
</dbReference>
<dbReference type="SMART" id="SM00633">
    <property type="entry name" value="Glyco_10"/>
    <property type="match status" value="1"/>
</dbReference>
<keyword evidence="4" id="KW-0732">Signal</keyword>
<dbReference type="Proteomes" id="UP000629098">
    <property type="component" value="Unassembled WGS sequence"/>
</dbReference>
<keyword evidence="7 10" id="KW-0326">Glycosidase</keyword>
<protein>
    <recommendedName>
        <fullName evidence="10">Beta-xylanase</fullName>
        <ecNumber evidence="10">3.2.1.8</ecNumber>
    </recommendedName>
</protein>
<evidence type="ECO:0000256" key="8">
    <source>
        <dbReference type="ARBA" id="ARBA00023326"/>
    </source>
</evidence>
<evidence type="ECO:0000256" key="4">
    <source>
        <dbReference type="ARBA" id="ARBA00022729"/>
    </source>
</evidence>
<dbReference type="Gene3D" id="3.20.20.80">
    <property type="entry name" value="Glycosidases"/>
    <property type="match status" value="1"/>
</dbReference>
<comment type="caution">
    <text evidence="12">The sequence shown here is derived from an EMBL/GenBank/DDBJ whole genome shotgun (WGS) entry which is preliminary data.</text>
</comment>
<feature type="active site" description="Nucleophile" evidence="9">
    <location>
        <position position="294"/>
    </location>
</feature>
<organism evidence="12 13">
    <name type="scientific">Iningainema tapete BLCC-T55</name>
    <dbReference type="NCBI Taxonomy" id="2748662"/>
    <lineage>
        <taxon>Bacteria</taxon>
        <taxon>Bacillati</taxon>
        <taxon>Cyanobacteriota</taxon>
        <taxon>Cyanophyceae</taxon>
        <taxon>Nostocales</taxon>
        <taxon>Scytonemataceae</taxon>
        <taxon>Iningainema tapete</taxon>
    </lineage>
</organism>
<proteinExistence type="inferred from homology"/>
<dbReference type="PROSITE" id="PS51760">
    <property type="entry name" value="GH10_2"/>
    <property type="match status" value="1"/>
</dbReference>
<accession>A0A8J6XV82</accession>
<keyword evidence="6 10" id="KW-0119">Carbohydrate metabolism</keyword>
<evidence type="ECO:0000256" key="2">
    <source>
        <dbReference type="ARBA" id="ARBA00007495"/>
    </source>
</evidence>
<sequence length="383" mass="43804">MLKSSFSRRCFLSVGLSGLAGVSAVALGKHKYFMHHSIALDKSRDFKVTDFTPLKKRAAAKGLVYGAAAMRDYLLSDKNLEASFIRECNILVPENDLKWDALRPAPNKFNFSQADWLAQFATRNGMLFRGHTLVWHQQLPQWFKEVVNRQNAEKFLVEHITTVTKRYAGRMHSWDVVNEAIEPDDGLKGGWRRSPWFEFLDSDYIELAYRTAANADNKAMLVYNENDLEYDTPKHEAKRTLVLKLLERLKSKGTPIHALGIQSHLKGETRLNAKKLRSFLADVASLGLKILVTELDVLDEQLPNDLQQRDRIVAACYEDYLSVVLSERAVIAVLTWGLSDRRTWLSMFNRPNKQVRPLPLDSNLSRKLVWNAMARAFDSAPKR</sequence>
<dbReference type="InterPro" id="IPR031158">
    <property type="entry name" value="GH10_AS"/>
</dbReference>
<dbReference type="GO" id="GO:0045493">
    <property type="term" value="P:xylan catabolic process"/>
    <property type="evidence" value="ECO:0007669"/>
    <property type="project" value="UniProtKB-KW"/>
</dbReference>
<evidence type="ECO:0000313" key="13">
    <source>
        <dbReference type="Proteomes" id="UP000629098"/>
    </source>
</evidence>
<evidence type="ECO:0000256" key="7">
    <source>
        <dbReference type="ARBA" id="ARBA00023295"/>
    </source>
</evidence>
<keyword evidence="5 10" id="KW-0378">Hydrolase</keyword>
<dbReference type="InterPro" id="IPR044846">
    <property type="entry name" value="GH10"/>
</dbReference>
<name>A0A8J6XV82_9CYAN</name>
<reference evidence="12" key="1">
    <citation type="submission" date="2020-09" db="EMBL/GenBank/DDBJ databases">
        <title>Iningainema tapete sp. nov. (Scytonemataceae, Cyanobacteria) from greenhouses in central Florida (USA) produces two types of nodularin with biosynthetic potential for microcystin-LR and anabaenopeptins.</title>
        <authorList>
            <person name="Berthold D.E."/>
            <person name="Lefler F.W."/>
            <person name="Huang I.-S."/>
            <person name="Abdulla H."/>
            <person name="Zimba P.V."/>
            <person name="Laughinghouse H.D. IV."/>
        </authorList>
    </citation>
    <scope>NUCLEOTIDE SEQUENCE</scope>
    <source>
        <strain evidence="12">BLCCT55</strain>
    </source>
</reference>
<keyword evidence="3" id="KW-0858">Xylan degradation</keyword>
<dbReference type="GO" id="GO:0031176">
    <property type="term" value="F:endo-1,4-beta-xylanase activity"/>
    <property type="evidence" value="ECO:0007669"/>
    <property type="project" value="UniProtKB-EC"/>
</dbReference>
<dbReference type="Pfam" id="PF00331">
    <property type="entry name" value="Glyco_hydro_10"/>
    <property type="match status" value="1"/>
</dbReference>
<dbReference type="RefSeq" id="WP_190837988.1">
    <property type="nucleotide sequence ID" value="NZ_CAWPPI010000126.1"/>
</dbReference>
<keyword evidence="13" id="KW-1185">Reference proteome</keyword>
<evidence type="ECO:0000256" key="10">
    <source>
        <dbReference type="RuleBase" id="RU361174"/>
    </source>
</evidence>
<dbReference type="InterPro" id="IPR017853">
    <property type="entry name" value="GH"/>
</dbReference>
<dbReference type="PANTHER" id="PTHR31490">
    <property type="entry name" value="GLYCOSYL HYDROLASE"/>
    <property type="match status" value="1"/>
</dbReference>
<gene>
    <name evidence="12" type="ORF">ICL16_41680</name>
</gene>
<dbReference type="EMBL" id="JACXAE010000126">
    <property type="protein sequence ID" value="MBD2778386.1"/>
    <property type="molecule type" value="Genomic_DNA"/>
</dbReference>
<evidence type="ECO:0000256" key="5">
    <source>
        <dbReference type="ARBA" id="ARBA00022801"/>
    </source>
</evidence>
<dbReference type="PANTHER" id="PTHR31490:SF88">
    <property type="entry name" value="BETA-XYLANASE"/>
    <property type="match status" value="1"/>
</dbReference>
<comment type="similarity">
    <text evidence="2 10">Belongs to the glycosyl hydrolase 10 (cellulase F) family.</text>
</comment>
<keyword evidence="8 10" id="KW-0624">Polysaccharide degradation</keyword>
<evidence type="ECO:0000259" key="11">
    <source>
        <dbReference type="PROSITE" id="PS51760"/>
    </source>
</evidence>
<evidence type="ECO:0000256" key="1">
    <source>
        <dbReference type="ARBA" id="ARBA00000681"/>
    </source>
</evidence>